<dbReference type="GO" id="GO:0103011">
    <property type="term" value="F:mannosylfructose-phosphate synthase activity"/>
    <property type="evidence" value="ECO:0007669"/>
    <property type="project" value="UniProtKB-EC"/>
</dbReference>
<evidence type="ECO:0000313" key="5">
    <source>
        <dbReference type="Proteomes" id="UP000028349"/>
    </source>
</evidence>
<dbReference type="PANTHER" id="PTHR12526">
    <property type="entry name" value="GLYCOSYLTRANSFERASE"/>
    <property type="match status" value="1"/>
</dbReference>
<evidence type="ECO:0000313" key="4">
    <source>
        <dbReference type="EMBL" id="VEH96812.1"/>
    </source>
</evidence>
<dbReference type="Proteomes" id="UP000270036">
    <property type="component" value="Chromosome"/>
</dbReference>
<evidence type="ECO:0000259" key="1">
    <source>
        <dbReference type="Pfam" id="PF00534"/>
    </source>
</evidence>
<evidence type="ECO:0000313" key="3">
    <source>
        <dbReference type="EMBL" id="KEY19666.1"/>
    </source>
</evidence>
<dbReference type="Pfam" id="PF00534">
    <property type="entry name" value="Glycos_transf_1"/>
    <property type="match status" value="1"/>
</dbReference>
<evidence type="ECO:0000313" key="6">
    <source>
        <dbReference type="Proteomes" id="UP000270036"/>
    </source>
</evidence>
<dbReference type="Pfam" id="PF13439">
    <property type="entry name" value="Glyco_transf_4"/>
    <property type="match status" value="1"/>
</dbReference>
<dbReference type="SUPFAM" id="SSF53756">
    <property type="entry name" value="UDP-Glycosyltransferase/glycogen phosphorylase"/>
    <property type="match status" value="1"/>
</dbReference>
<dbReference type="Proteomes" id="UP000028349">
    <property type="component" value="Unassembled WGS sequence"/>
</dbReference>
<protein>
    <submittedName>
        <fullName evidence="3">Glycosyl transferase family 1</fullName>
    </submittedName>
    <submittedName>
        <fullName evidence="4">Mannosylfructose-phosphate synthase</fullName>
        <ecNumber evidence="4">2.4.1.246</ecNumber>
    </submittedName>
</protein>
<feature type="domain" description="Glycosyltransferase subfamily 4-like N-terminal" evidence="2">
    <location>
        <begin position="16"/>
        <end position="169"/>
    </location>
</feature>
<keyword evidence="4" id="KW-0328">Glycosyltransferase</keyword>
<feature type="domain" description="Glycosyl transferase family 1" evidence="1">
    <location>
        <begin position="183"/>
        <end position="335"/>
    </location>
</feature>
<dbReference type="AlphaFoldDB" id="A0A448NNS2"/>
<dbReference type="RefSeq" id="WP_034715960.1">
    <property type="nucleotide sequence ID" value="NZ_FOIX01000002.1"/>
</dbReference>
<accession>A0A448NNS2</accession>
<reference evidence="4 6" key="2">
    <citation type="submission" date="2018-12" db="EMBL/GenBank/DDBJ databases">
        <authorList>
            <consortium name="Pathogen Informatics"/>
        </authorList>
    </citation>
    <scope>NUCLEOTIDE SEQUENCE [LARGE SCALE GENOMIC DNA]</scope>
    <source>
        <strain evidence="4 6">NCTC13489</strain>
    </source>
</reference>
<dbReference type="STRING" id="266748.HY04_00050"/>
<dbReference type="PANTHER" id="PTHR12526:SF630">
    <property type="entry name" value="GLYCOSYLTRANSFERASE"/>
    <property type="match status" value="1"/>
</dbReference>
<dbReference type="Gene3D" id="3.40.50.2000">
    <property type="entry name" value="Glycogen Phosphorylase B"/>
    <property type="match status" value="2"/>
</dbReference>
<keyword evidence="5" id="KW-1185">Reference proteome</keyword>
<dbReference type="EC" id="2.4.1.246" evidence="4"/>
<organism evidence="4 6">
    <name type="scientific">Kaistella antarctica</name>
    <dbReference type="NCBI Taxonomy" id="266748"/>
    <lineage>
        <taxon>Bacteria</taxon>
        <taxon>Pseudomonadati</taxon>
        <taxon>Bacteroidota</taxon>
        <taxon>Flavobacteriia</taxon>
        <taxon>Flavobacteriales</taxon>
        <taxon>Weeksellaceae</taxon>
        <taxon>Chryseobacterium group</taxon>
        <taxon>Kaistella</taxon>
    </lineage>
</organism>
<name>A0A448NNS2_9FLAO</name>
<dbReference type="InterPro" id="IPR028098">
    <property type="entry name" value="Glyco_trans_4-like_N"/>
</dbReference>
<dbReference type="KEGG" id="cant:NCTC13489_00607"/>
<proteinExistence type="predicted"/>
<sequence length="367" mass="42452">MKKTSIIFILPDLETGGAERIVTTIANHLPREKFEPKIMLLRKEGGYLEFLKEDVEIIDLKTPRIRHSLKPILKEIRKRKPDIVFSGFGEVNAYLALFIKFFPKIKFIARETNVVSKHVTRKEIRFFYKFYNNYDNIICQSDDMLNDLIENFKIIKEKLIKINNPVDFEFINEKLSISQKPESFKVDFRNVVAIGNLSSRKGFDNLLKVFSYLKNEKILLHILGDGRDQELLHQVKKDLGLENVIFHGQQKNPYQFLKFAHLFILSSRYEGFPNVLLEAGACGTYSLANNCPGGITEIIQPGINGEISNIENHEEFARNILRIIHDNHNSEAIKNSISARFSKDFILKKYEDVFLEIGNQPFQPSKG</sequence>
<keyword evidence="4" id="KW-0808">Transferase</keyword>
<reference evidence="3 5" key="1">
    <citation type="submission" date="2014-07" db="EMBL/GenBank/DDBJ databases">
        <authorList>
            <person name="Pisani N.G."/>
            <person name="Newman J.D."/>
        </authorList>
    </citation>
    <scope>NUCLEOTIDE SEQUENCE [LARGE SCALE GENOMIC DNA]</scope>
    <source>
        <strain evidence="3 5">LMG 24720</strain>
    </source>
</reference>
<evidence type="ECO:0000259" key="2">
    <source>
        <dbReference type="Pfam" id="PF13439"/>
    </source>
</evidence>
<dbReference type="EMBL" id="LR134441">
    <property type="protein sequence ID" value="VEH96812.1"/>
    <property type="molecule type" value="Genomic_DNA"/>
</dbReference>
<dbReference type="OrthoDB" id="791981at2"/>
<dbReference type="EMBL" id="JPEP01000001">
    <property type="protein sequence ID" value="KEY19666.1"/>
    <property type="molecule type" value="Genomic_DNA"/>
</dbReference>
<dbReference type="CDD" id="cd03811">
    <property type="entry name" value="GT4_GT28_WabH-like"/>
    <property type="match status" value="1"/>
</dbReference>
<dbReference type="InterPro" id="IPR001296">
    <property type="entry name" value="Glyco_trans_1"/>
</dbReference>
<gene>
    <name evidence="4" type="primary">mfpsA_1</name>
    <name evidence="3" type="ORF">HY04_00050</name>
    <name evidence="4" type="ORF">NCTC13489_00607</name>
</gene>